<name>A0A9N9FU31_9GLOM</name>
<evidence type="ECO:0000313" key="1">
    <source>
        <dbReference type="EMBL" id="CAG8560191.1"/>
    </source>
</evidence>
<organism evidence="1 2">
    <name type="scientific">Ambispora leptoticha</name>
    <dbReference type="NCBI Taxonomy" id="144679"/>
    <lineage>
        <taxon>Eukaryota</taxon>
        <taxon>Fungi</taxon>
        <taxon>Fungi incertae sedis</taxon>
        <taxon>Mucoromycota</taxon>
        <taxon>Glomeromycotina</taxon>
        <taxon>Glomeromycetes</taxon>
        <taxon>Archaeosporales</taxon>
        <taxon>Ambisporaceae</taxon>
        <taxon>Ambispora</taxon>
    </lineage>
</organism>
<dbReference type="AlphaFoldDB" id="A0A9N9FU31"/>
<proteinExistence type="predicted"/>
<reference evidence="1" key="1">
    <citation type="submission" date="2021-06" db="EMBL/GenBank/DDBJ databases">
        <authorList>
            <person name="Kallberg Y."/>
            <person name="Tangrot J."/>
            <person name="Rosling A."/>
        </authorList>
    </citation>
    <scope>NUCLEOTIDE SEQUENCE</scope>
    <source>
        <strain evidence="1">FL130A</strain>
    </source>
</reference>
<dbReference type="EMBL" id="CAJVPS010002096">
    <property type="protein sequence ID" value="CAG8560191.1"/>
    <property type="molecule type" value="Genomic_DNA"/>
</dbReference>
<dbReference type="Proteomes" id="UP000789508">
    <property type="component" value="Unassembled WGS sequence"/>
</dbReference>
<protein>
    <submittedName>
        <fullName evidence="1">2394_t:CDS:1</fullName>
    </submittedName>
</protein>
<accession>A0A9N9FU31</accession>
<comment type="caution">
    <text evidence="1">The sequence shown here is derived from an EMBL/GenBank/DDBJ whole genome shotgun (WGS) entry which is preliminary data.</text>
</comment>
<evidence type="ECO:0000313" key="2">
    <source>
        <dbReference type="Proteomes" id="UP000789508"/>
    </source>
</evidence>
<keyword evidence="2" id="KW-1185">Reference proteome</keyword>
<sequence>MKSKLKMQDNNNESSNLEYDTAKEKPDIYFKKIKNLYINRIAEAGKFNEEKIINIYKRQLALKDKLKHETIEIIRKDQINIIIEKEYNEIID</sequence>
<gene>
    <name evidence="1" type="ORF">ALEPTO_LOCUS6314</name>
</gene>
<dbReference type="OrthoDB" id="2426556at2759"/>